<dbReference type="EC" id="3.-.-.-" evidence="3"/>
<organism evidence="3 4">
    <name type="scientific">Clostridium homopropionicum DSM 5847</name>
    <dbReference type="NCBI Taxonomy" id="1121318"/>
    <lineage>
        <taxon>Bacteria</taxon>
        <taxon>Bacillati</taxon>
        <taxon>Bacillota</taxon>
        <taxon>Clostridia</taxon>
        <taxon>Eubacteriales</taxon>
        <taxon>Clostridiaceae</taxon>
        <taxon>Clostridium</taxon>
    </lineage>
</organism>
<dbReference type="Pfam" id="PF00561">
    <property type="entry name" value="Abhydrolase_1"/>
    <property type="match status" value="1"/>
</dbReference>
<dbReference type="PANTHER" id="PTHR43798:SF31">
    <property type="entry name" value="AB HYDROLASE SUPERFAMILY PROTEIN YCLE"/>
    <property type="match status" value="1"/>
</dbReference>
<dbReference type="PANTHER" id="PTHR43798">
    <property type="entry name" value="MONOACYLGLYCEROL LIPASE"/>
    <property type="match status" value="1"/>
</dbReference>
<dbReference type="Gene3D" id="3.40.50.1820">
    <property type="entry name" value="alpha/beta hydrolase"/>
    <property type="match status" value="1"/>
</dbReference>
<keyword evidence="4" id="KW-1185">Reference proteome</keyword>
<proteinExistence type="predicted"/>
<feature type="domain" description="AB hydrolase-1" evidence="2">
    <location>
        <begin position="22"/>
        <end position="118"/>
    </location>
</feature>
<reference evidence="4" key="1">
    <citation type="submission" date="2015-08" db="EMBL/GenBank/DDBJ databases">
        <title>Genome sequence of the strict anaerobe Clostridium homopropionicum LuHBu1 (DSM 5847T).</title>
        <authorList>
            <person name="Poehlein A."/>
            <person name="Beck M."/>
            <person name="Schiel-Bengelsdorf B."/>
            <person name="Bengelsdorf F.R."/>
            <person name="Daniel R."/>
            <person name="Duerre P."/>
        </authorList>
    </citation>
    <scope>NUCLEOTIDE SEQUENCE [LARGE SCALE GENOMIC DNA]</scope>
    <source>
        <strain evidence="4">DSM 5847</strain>
    </source>
</reference>
<dbReference type="GO" id="GO:0016020">
    <property type="term" value="C:membrane"/>
    <property type="evidence" value="ECO:0007669"/>
    <property type="project" value="TreeGrafter"/>
</dbReference>
<dbReference type="STRING" id="36844.SAMN04488501_101300"/>
<dbReference type="InterPro" id="IPR000073">
    <property type="entry name" value="AB_hydrolase_1"/>
</dbReference>
<sequence length="185" mass="21411">MPYILTRDNTKIYYEDEGNGQTILLIHGWAANRNSFAVTKKYLSKNYRVITYDLRGHGLSEVTKHGLTMESFAMDLEDLICKIGLNNIILIGWSMGAQVLFKYVEIYGCERLKGIGIIDMTPKLINDDSWNLGLNNGSFTHEDNLEYLTGMCNHWMNFMDDFYKIVSQDLTEEQLKYILKTAHIY</sequence>
<keyword evidence="1 3" id="KW-0378">Hydrolase</keyword>
<dbReference type="Proteomes" id="UP000037043">
    <property type="component" value="Unassembled WGS sequence"/>
</dbReference>
<dbReference type="SUPFAM" id="SSF53474">
    <property type="entry name" value="alpha/beta-Hydrolases"/>
    <property type="match status" value="1"/>
</dbReference>
<dbReference type="GO" id="GO:0016787">
    <property type="term" value="F:hydrolase activity"/>
    <property type="evidence" value="ECO:0007669"/>
    <property type="project" value="UniProtKB-KW"/>
</dbReference>
<name>A0A0L6Z5Q1_9CLOT</name>
<dbReference type="PATRIC" id="fig|1121318.3.peg.3183"/>
<gene>
    <name evidence="3" type="primary">ydjP_2</name>
    <name evidence="3" type="ORF">CLHOM_31840</name>
</gene>
<evidence type="ECO:0000259" key="2">
    <source>
        <dbReference type="Pfam" id="PF00561"/>
    </source>
</evidence>
<accession>A0A0L6Z5Q1</accession>
<comment type="caution">
    <text evidence="3">The sequence shown here is derived from an EMBL/GenBank/DDBJ whole genome shotgun (WGS) entry which is preliminary data.</text>
</comment>
<evidence type="ECO:0000313" key="4">
    <source>
        <dbReference type="Proteomes" id="UP000037043"/>
    </source>
</evidence>
<dbReference type="InterPro" id="IPR029058">
    <property type="entry name" value="AB_hydrolase_fold"/>
</dbReference>
<dbReference type="InterPro" id="IPR050266">
    <property type="entry name" value="AB_hydrolase_sf"/>
</dbReference>
<dbReference type="AlphaFoldDB" id="A0A0L6Z5Q1"/>
<evidence type="ECO:0000256" key="1">
    <source>
        <dbReference type="ARBA" id="ARBA00022801"/>
    </source>
</evidence>
<dbReference type="EMBL" id="LHUR01000042">
    <property type="protein sequence ID" value="KOA18287.1"/>
    <property type="molecule type" value="Genomic_DNA"/>
</dbReference>
<protein>
    <submittedName>
        <fullName evidence="3">AB hydrolase superfamily protein YdjP</fullName>
        <ecNumber evidence="3">3.-.-.-</ecNumber>
    </submittedName>
</protein>
<dbReference type="RefSeq" id="WP_052222637.1">
    <property type="nucleotide sequence ID" value="NZ_LHUR01000042.1"/>
</dbReference>
<evidence type="ECO:0000313" key="3">
    <source>
        <dbReference type="EMBL" id="KOA18287.1"/>
    </source>
</evidence>